<protein>
    <submittedName>
        <fullName evidence="1">HAD family hydrolase</fullName>
        <ecNumber evidence="1">3.1.3.-</ecNumber>
    </submittedName>
</protein>
<dbReference type="GO" id="GO:0016787">
    <property type="term" value="F:hydrolase activity"/>
    <property type="evidence" value="ECO:0007669"/>
    <property type="project" value="UniProtKB-KW"/>
</dbReference>
<dbReference type="Gene3D" id="3.30.1240.10">
    <property type="match status" value="1"/>
</dbReference>
<organism evidence="1 2">
    <name type="scientific">Allofournierella massiliensis</name>
    <dbReference type="NCBI Taxonomy" id="1650663"/>
    <lineage>
        <taxon>Bacteria</taxon>
        <taxon>Bacillati</taxon>
        <taxon>Bacillota</taxon>
        <taxon>Clostridia</taxon>
        <taxon>Eubacteriales</taxon>
        <taxon>Oscillospiraceae</taxon>
        <taxon>Allofournierella</taxon>
    </lineage>
</organism>
<dbReference type="InterPro" id="IPR006379">
    <property type="entry name" value="HAD-SF_hydro_IIB"/>
</dbReference>
<comment type="caution">
    <text evidence="1">The sequence shown here is derived from an EMBL/GenBank/DDBJ whole genome shotgun (WGS) entry which is preliminary data.</text>
</comment>
<keyword evidence="2" id="KW-1185">Reference proteome</keyword>
<evidence type="ECO:0000313" key="1">
    <source>
        <dbReference type="EMBL" id="MDM8200320.1"/>
    </source>
</evidence>
<keyword evidence="1" id="KW-0378">Hydrolase</keyword>
<gene>
    <name evidence="1" type="ORF">QUW08_03260</name>
</gene>
<dbReference type="EC" id="3.1.3.-" evidence="1"/>
<proteinExistence type="predicted"/>
<reference evidence="1 2" key="2">
    <citation type="submission" date="2023-06" db="EMBL/GenBank/DDBJ databases">
        <title>Identification and characterization of horizontal gene transfer across gut microbiota members of farm animals based on homology search.</title>
        <authorList>
            <person name="Schwarzerova J."/>
            <person name="Nykrynova M."/>
            <person name="Jureckova K."/>
            <person name="Cejkova D."/>
            <person name="Rychlik I."/>
        </authorList>
    </citation>
    <scope>NUCLEOTIDE SEQUENCE [LARGE SCALE GENOMIC DNA]</scope>
    <source>
        <strain evidence="1 2">ET340</strain>
    </source>
</reference>
<dbReference type="RefSeq" id="WP_289599188.1">
    <property type="nucleotide sequence ID" value="NZ_JAUDCL010000004.1"/>
</dbReference>
<dbReference type="SUPFAM" id="SSF56784">
    <property type="entry name" value="HAD-like"/>
    <property type="match status" value="1"/>
</dbReference>
<dbReference type="InterPro" id="IPR000150">
    <property type="entry name" value="Cof"/>
</dbReference>
<evidence type="ECO:0000313" key="2">
    <source>
        <dbReference type="Proteomes" id="UP001529380"/>
    </source>
</evidence>
<sequence>MEQLKNYLVVCDMDNTLLTAKEGIPACNLAAIRLFMAMGGRFTVATGRPPESIRAALQGLELSCPAIACGGSVLYDLHANEAVDQHFLNQESAVQAIEEAMAAFPDLGVEIMVEEGRPYVVRANQYTTAHMKDEKMGCVLCPLDQVPANWAKVVFAAHPAALFKVQQYFADKSYPGLQFVSTNFIYFEIMPEQVSKASALKELCRRELIPMEHTIVIGDYFNDLELMAAAGYSVAVGNAPPEVQNAADEVVARCTDGGVGEYLYALVKKQEGK</sequence>
<dbReference type="Pfam" id="PF08282">
    <property type="entry name" value="Hydrolase_3"/>
    <property type="match status" value="1"/>
</dbReference>
<dbReference type="EMBL" id="JAUDCL010000004">
    <property type="protein sequence ID" value="MDM8200320.1"/>
    <property type="molecule type" value="Genomic_DNA"/>
</dbReference>
<name>A0ABT7UNL4_9FIRM</name>
<dbReference type="InterPro" id="IPR036412">
    <property type="entry name" value="HAD-like_sf"/>
</dbReference>
<dbReference type="NCBIfam" id="TIGR01484">
    <property type="entry name" value="HAD-SF-IIB"/>
    <property type="match status" value="1"/>
</dbReference>
<dbReference type="Proteomes" id="UP001529380">
    <property type="component" value="Unassembled WGS sequence"/>
</dbReference>
<accession>A0ABT7UNL4</accession>
<dbReference type="PANTHER" id="PTHR10000:SF8">
    <property type="entry name" value="HAD SUPERFAMILY HYDROLASE-LIKE, TYPE 3"/>
    <property type="match status" value="1"/>
</dbReference>
<reference evidence="2" key="1">
    <citation type="submission" date="2023-06" db="EMBL/GenBank/DDBJ databases">
        <title>Identification and characterization of horizontal gene transfer across gut microbiota members of farm animals based on homology search.</title>
        <authorList>
            <person name="Zeman M."/>
            <person name="Kubasova T."/>
            <person name="Jahodarova E."/>
            <person name="Nykrynova M."/>
            <person name="Rychlik I."/>
        </authorList>
    </citation>
    <scope>NUCLEOTIDE SEQUENCE [LARGE SCALE GENOMIC DNA]</scope>
    <source>
        <strain evidence="2">ET340</strain>
    </source>
</reference>
<reference evidence="1 2" key="3">
    <citation type="submission" date="2023-06" db="EMBL/GenBank/DDBJ databases">
        <authorList>
            <person name="Zeman M."/>
            <person name="Kubasova T."/>
            <person name="Jahodarova E."/>
            <person name="Nykrynova M."/>
            <person name="Rychlik I."/>
        </authorList>
    </citation>
    <scope>NUCLEOTIDE SEQUENCE [LARGE SCALE GENOMIC DNA]</scope>
    <source>
        <strain evidence="1 2">ET340</strain>
    </source>
</reference>
<dbReference type="PANTHER" id="PTHR10000">
    <property type="entry name" value="PHOSPHOSERINE PHOSPHATASE"/>
    <property type="match status" value="1"/>
</dbReference>
<dbReference type="InterPro" id="IPR023214">
    <property type="entry name" value="HAD_sf"/>
</dbReference>
<dbReference type="NCBIfam" id="TIGR00099">
    <property type="entry name" value="Cof-subfamily"/>
    <property type="match status" value="1"/>
</dbReference>
<dbReference type="Gene3D" id="3.40.50.1000">
    <property type="entry name" value="HAD superfamily/HAD-like"/>
    <property type="match status" value="1"/>
</dbReference>